<gene>
    <name evidence="1" type="ORF">COLO4_20856</name>
    <name evidence="2" type="ORF">COLO4_20858</name>
</gene>
<dbReference type="EMBL" id="AWUE01017476">
    <property type="protein sequence ID" value="OMO86938.1"/>
    <property type="molecule type" value="Genomic_DNA"/>
</dbReference>
<comment type="caution">
    <text evidence="1">The sequence shown here is derived from an EMBL/GenBank/DDBJ whole genome shotgun (WGS) entry which is preliminary data.</text>
</comment>
<evidence type="ECO:0000313" key="3">
    <source>
        <dbReference type="Proteomes" id="UP000187203"/>
    </source>
</evidence>
<proteinExistence type="predicted"/>
<name>A0A1R3IWI4_9ROSI</name>
<evidence type="ECO:0000313" key="1">
    <source>
        <dbReference type="EMBL" id="OMO86936.1"/>
    </source>
</evidence>
<accession>A0A1R3IWI4</accession>
<reference evidence="1" key="2">
    <citation type="submission" date="2013-09" db="EMBL/GenBank/DDBJ databases">
        <authorList>
            <person name="Alam M."/>
            <person name="Haque M.S."/>
            <person name="Islam M.S."/>
            <person name="Emdad E.M."/>
            <person name="Islam M.M."/>
            <person name="Ahmed B."/>
            <person name="Halim A."/>
            <person name="Hossen Q.M.M."/>
            <person name="Hossain M.Z."/>
            <person name="Ahmed R."/>
            <person name="Khan M.M."/>
            <person name="Islam R."/>
            <person name="Rashid M.M."/>
            <person name="Khan S.A."/>
            <person name="Rahman M.S."/>
            <person name="Alam M."/>
            <person name="Yahiya A.S."/>
            <person name="Khan M.S."/>
            <person name="Azam M.S."/>
            <person name="Haque T."/>
            <person name="Lashkar M.Z.H."/>
            <person name="Akhand A.I."/>
            <person name="Morshed G."/>
            <person name="Roy S."/>
            <person name="Uddin K.S."/>
            <person name="Rabeya T."/>
            <person name="Hossain A.S."/>
            <person name="Chowdhury A."/>
            <person name="Snigdha A.R."/>
            <person name="Mortoza M.S."/>
            <person name="Matin S.A."/>
            <person name="Hoque S.M.E."/>
            <person name="Islam M.K."/>
            <person name="Roy D.K."/>
            <person name="Haider R."/>
            <person name="Moosa M.M."/>
            <person name="Elias S.M."/>
            <person name="Hasan A.M."/>
            <person name="Jahan S."/>
            <person name="Shafiuddin M."/>
            <person name="Mahmood N."/>
            <person name="Shommy N.S."/>
        </authorList>
    </citation>
    <scope>NUCLEOTIDE SEQUENCE</scope>
    <source>
        <tissue evidence="1">Whole seedlings</tissue>
    </source>
</reference>
<evidence type="ECO:0000313" key="2">
    <source>
        <dbReference type="EMBL" id="OMO86938.1"/>
    </source>
</evidence>
<dbReference type="Proteomes" id="UP000187203">
    <property type="component" value="Unassembled WGS sequence"/>
</dbReference>
<reference evidence="3" key="1">
    <citation type="submission" date="2013-09" db="EMBL/GenBank/DDBJ databases">
        <title>Corchorus olitorius genome sequencing.</title>
        <authorList>
            <person name="Alam M."/>
            <person name="Haque M.S."/>
            <person name="Islam M.S."/>
            <person name="Emdad E.M."/>
            <person name="Islam M.M."/>
            <person name="Ahmed B."/>
            <person name="Halim A."/>
            <person name="Hossen Q.M.M."/>
            <person name="Hossain M.Z."/>
            <person name="Ahmed R."/>
            <person name="Khan M.M."/>
            <person name="Islam R."/>
            <person name="Rashid M.M."/>
            <person name="Khan S.A."/>
            <person name="Rahman M.S."/>
            <person name="Alam M."/>
            <person name="Yahiya A.S."/>
            <person name="Khan M.S."/>
            <person name="Azam M.S."/>
            <person name="Haque T."/>
            <person name="Lashkar M.Z.H."/>
            <person name="Akhand A.I."/>
            <person name="Morshed G."/>
            <person name="Roy S."/>
            <person name="Uddin K.S."/>
            <person name="Rabeya T."/>
            <person name="Hossain A.S."/>
            <person name="Chowdhury A."/>
            <person name="Snigdha A.R."/>
            <person name="Mortoza M.S."/>
            <person name="Matin S.A."/>
            <person name="Hoque S.M.E."/>
            <person name="Islam M.K."/>
            <person name="Roy D.K."/>
            <person name="Haider R."/>
            <person name="Moosa M.M."/>
            <person name="Elias S.M."/>
            <person name="Hasan A.M."/>
            <person name="Jahan S."/>
            <person name="Shafiuddin M."/>
            <person name="Mahmood N."/>
            <person name="Shommy N.S."/>
        </authorList>
    </citation>
    <scope>NUCLEOTIDE SEQUENCE [LARGE SCALE GENOMIC DNA]</scope>
    <source>
        <strain evidence="3">cv. O-4</strain>
    </source>
</reference>
<dbReference type="AlphaFoldDB" id="A0A1R3IWI4"/>
<organism evidence="1 3">
    <name type="scientific">Corchorus olitorius</name>
    <dbReference type="NCBI Taxonomy" id="93759"/>
    <lineage>
        <taxon>Eukaryota</taxon>
        <taxon>Viridiplantae</taxon>
        <taxon>Streptophyta</taxon>
        <taxon>Embryophyta</taxon>
        <taxon>Tracheophyta</taxon>
        <taxon>Spermatophyta</taxon>
        <taxon>Magnoliopsida</taxon>
        <taxon>eudicotyledons</taxon>
        <taxon>Gunneridae</taxon>
        <taxon>Pentapetalae</taxon>
        <taxon>rosids</taxon>
        <taxon>malvids</taxon>
        <taxon>Malvales</taxon>
        <taxon>Malvaceae</taxon>
        <taxon>Grewioideae</taxon>
        <taxon>Apeibeae</taxon>
        <taxon>Corchorus</taxon>
    </lineage>
</organism>
<keyword evidence="3" id="KW-1185">Reference proteome</keyword>
<sequence>MLRHSHNHTFETISLTTIGTRVARLWTRTNLRGKLPSNHW</sequence>
<dbReference type="EMBL" id="AWUE01017476">
    <property type="protein sequence ID" value="OMO86936.1"/>
    <property type="molecule type" value="Genomic_DNA"/>
</dbReference>
<protein>
    <submittedName>
        <fullName evidence="1">Uncharacterized protein</fullName>
    </submittedName>
</protein>
<reference evidence="1" key="3">
    <citation type="journal article" date="2017" name="Nat. Plants">
        <title>Comparative genomics of two jute species and insight into fibre biogenesis.</title>
        <authorList>
            <person name="Islam M.S."/>
            <person name="Saito J.A."/>
            <person name="Emdad E.M."/>
            <person name="Ahmed B."/>
            <person name="Islam M.M."/>
            <person name="Halim A."/>
            <person name="Hossen Q.M."/>
            <person name="Hossain M.Z."/>
            <person name="Ahmed R."/>
            <person name="Hossain M.S."/>
            <person name="Kabir S.M."/>
            <person name="Khan M.S."/>
            <person name="Khan M.M."/>
            <person name="Hasan R."/>
            <person name="Aktar N."/>
            <person name="Honi U."/>
            <person name="Islam R."/>
            <person name="Rashid M.M."/>
            <person name="Wan X."/>
            <person name="Hou S."/>
            <person name="Haque T."/>
            <person name="Azam M.S."/>
            <person name="Moosa M.M."/>
            <person name="Elias S.M."/>
            <person name="Hasan A.M."/>
            <person name="Mahmood N."/>
            <person name="Shafiuddin M."/>
            <person name="Shahid S."/>
            <person name="Shommu N.S."/>
            <person name="Jahan S."/>
            <person name="Roy S."/>
            <person name="Chowdhury A."/>
            <person name="Akhand A.I."/>
            <person name="Nisho G.M."/>
            <person name="Uddin K.S."/>
            <person name="Rabeya T."/>
            <person name="Hoque S.M."/>
            <person name="Snigdha A.R."/>
            <person name="Mortoza S."/>
            <person name="Matin S.A."/>
            <person name="Islam M.K."/>
            <person name="Lashkar M.Z."/>
            <person name="Zaman M."/>
            <person name="Yuryev A."/>
            <person name="Uddin M.K."/>
            <person name="Rahman M.S."/>
            <person name="Haque M.S."/>
            <person name="Alam M.M."/>
            <person name="Khan H."/>
            <person name="Alam M."/>
        </authorList>
    </citation>
    <scope>NUCLEOTIDE SEQUENCE</scope>
    <source>
        <tissue evidence="1">Whole seedlings</tissue>
    </source>
</reference>